<comment type="caution">
    <text evidence="6">The sequence shown here is derived from an EMBL/GenBank/DDBJ whole genome shotgun (WGS) entry which is preliminary data.</text>
</comment>
<sequence length="1274" mass="140469">MDLLSASAAFTKFERHCLEELLQGVEHDDAQALVLEQWESMDEEAKSKWVENEAPVEAPHSVDAFEPLHLGNETSEVTVIDEVLEDAALAPAEPVSARGPAPRRRKRSAVAPAPRKAPRASEAAVEVAAAAGEGIRWLKPGEASLEESSDEDSEDHDEEDQADQESKQLAFNRSAVVRQGGKHPDWLTEPAAVAEISLPPLSPDEVVYLPAEVAEKRLLSSPQLESVAYAARRFRAHLPSGVRAGYYLGDGTGCGKGRVIAALVWHLWNSGAKRHVWLSASSDLLEDATRDFCDLGADLPLCTLSSLPYGSISTGPGLDEEGNGIIFASYHLLVASKASASGVPTSENSRLVQLIDWLRRGKGGACGLIALDEAHRTKNVMNSKTSQGSKSGLCALELQRACPLAAVLYASATGATELRHLGYLERLGLWGRGRPHGSFEELRDAVEGGGFAAMELLAMTMRAEGMLSCRSLSFKGASFRLVPVSLESLCNTYSKACDFWQESLKLILRLLKAKTREVKQKRLKHSTELKENPLHLRYFWGAQQQFFRQLLICTKVETAVSLATSAQLRGESVVFAMWSTGEAITEAVANREGDRAAAAAGFASAPKEVALRMLKELRNLAASLESEQGALKEIDRAEQTLEKLELPPNPLDDIMKRLGGPHKVAELTGRTRRLVYNELTGETRFEERGEGANLQELRAFQTGQKHVAIVTEAASAGISLHCDRRLPEDAQRPRYMISIEMPWEADKALQQLGRVHRSNQRVPPRFAFVVTDLGGEVRFVSTVARRLRILGAMMRGDRNSAHGAVQSLATFDIQNRYGRQALARLFELLRSGQEPEVAFSFLQFSDRKSKGSSWRSWADFKKIALKALDLIGLRPDTEDKYEESLAESKNLNVFLNRLLMLEPSIQNALFDAVAELYMHLVDLDRASGAYDGGPEILDRRRGTKAEVRLVHREVLFKDPVTGAETAYARLQLDRGMSWEKANEVLESRQRGRAGFYWCPRAPSPLVLAVPRPRLHGLRAGAASDDDESDADLDLHWPQGPPAEHGWEQHVSSAKLRKGDFFHKAGADELPNVSTIWKRLHGSSADLAGRWEDEHVLTGSILSTWAVLGTAISGASTYSRLKVQRIPLVRAKLPDGGAIVGVRVRHERLQEVRYVLSALHDAKTKTTSENKEADQLGVRKLSAELEAFLRTQPNQSAAWRNWAGAHQVLMANGLIPEGAVGMQQAREAFEDLERNGKVDIQPDSVQLREKPKGSGWYIPPPKKPKAKCRGRGRKR</sequence>
<dbReference type="EMBL" id="CAXAMN010022596">
    <property type="protein sequence ID" value="CAK9071199.1"/>
    <property type="molecule type" value="Genomic_DNA"/>
</dbReference>
<protein>
    <submittedName>
        <fullName evidence="6">Uncharacterized protein</fullName>
    </submittedName>
</protein>
<feature type="region of interest" description="Disordered" evidence="3">
    <location>
        <begin position="137"/>
        <end position="170"/>
    </location>
</feature>
<dbReference type="SUPFAM" id="SSF52540">
    <property type="entry name" value="P-loop containing nucleoside triphosphate hydrolases"/>
    <property type="match status" value="2"/>
</dbReference>
<reference evidence="6 7" key="1">
    <citation type="submission" date="2024-02" db="EMBL/GenBank/DDBJ databases">
        <authorList>
            <person name="Chen Y."/>
            <person name="Shah S."/>
            <person name="Dougan E. K."/>
            <person name="Thang M."/>
            <person name="Chan C."/>
        </authorList>
    </citation>
    <scope>NUCLEOTIDE SEQUENCE [LARGE SCALE GENOMIC DNA]</scope>
</reference>
<dbReference type="PANTHER" id="PTHR12706">
    <property type="entry name" value="STRAWBERRY NOTCH-RELATED"/>
    <property type="match status" value="1"/>
</dbReference>
<evidence type="ECO:0000256" key="3">
    <source>
        <dbReference type="SAM" id="MobiDB-lite"/>
    </source>
</evidence>
<dbReference type="InterPro" id="IPR039187">
    <property type="entry name" value="SNO_AAA"/>
</dbReference>
<proteinExistence type="inferred from homology"/>
<dbReference type="Proteomes" id="UP001642484">
    <property type="component" value="Unassembled WGS sequence"/>
</dbReference>
<dbReference type="InterPro" id="IPR026937">
    <property type="entry name" value="SBNO_Helicase_C_dom"/>
</dbReference>
<evidence type="ECO:0000256" key="2">
    <source>
        <dbReference type="SAM" id="Coils"/>
    </source>
</evidence>
<gene>
    <name evidence="6" type="ORF">CCMP2556_LOCUS35007</name>
</gene>
<organism evidence="6 7">
    <name type="scientific">Durusdinium trenchii</name>
    <dbReference type="NCBI Taxonomy" id="1381693"/>
    <lineage>
        <taxon>Eukaryota</taxon>
        <taxon>Sar</taxon>
        <taxon>Alveolata</taxon>
        <taxon>Dinophyceae</taxon>
        <taxon>Suessiales</taxon>
        <taxon>Symbiodiniaceae</taxon>
        <taxon>Durusdinium</taxon>
    </lineage>
</organism>
<evidence type="ECO:0000313" key="6">
    <source>
        <dbReference type="EMBL" id="CAK9071199.1"/>
    </source>
</evidence>
<dbReference type="Pfam" id="PF13871">
    <property type="entry name" value="Helicase_C_4"/>
    <property type="match status" value="1"/>
</dbReference>
<dbReference type="InterPro" id="IPR026741">
    <property type="entry name" value="SNO"/>
</dbReference>
<accession>A0ABP0P8C0</accession>
<dbReference type="InterPro" id="IPR027417">
    <property type="entry name" value="P-loop_NTPase"/>
</dbReference>
<feature type="region of interest" description="Disordered" evidence="3">
    <location>
        <begin position="1232"/>
        <end position="1274"/>
    </location>
</feature>
<feature type="compositionally biased region" description="Basic residues" evidence="3">
    <location>
        <begin position="1261"/>
        <end position="1274"/>
    </location>
</feature>
<evidence type="ECO:0000256" key="1">
    <source>
        <dbReference type="ARBA" id="ARBA00006992"/>
    </source>
</evidence>
<evidence type="ECO:0000313" key="7">
    <source>
        <dbReference type="Proteomes" id="UP001642484"/>
    </source>
</evidence>
<evidence type="ECO:0000259" key="5">
    <source>
        <dbReference type="Pfam" id="PF13872"/>
    </source>
</evidence>
<keyword evidence="2" id="KW-0175">Coiled coil</keyword>
<feature type="compositionally biased region" description="Low complexity" evidence="3">
    <location>
        <begin position="109"/>
        <end position="125"/>
    </location>
</feature>
<feature type="compositionally biased region" description="Acidic residues" evidence="3">
    <location>
        <begin position="144"/>
        <end position="163"/>
    </location>
</feature>
<feature type="domain" description="Strawberry notch AAA" evidence="5">
    <location>
        <begin position="182"/>
        <end position="488"/>
    </location>
</feature>
<dbReference type="Gene3D" id="3.40.50.300">
    <property type="entry name" value="P-loop containing nucleotide triphosphate hydrolases"/>
    <property type="match status" value="2"/>
</dbReference>
<dbReference type="Pfam" id="PF13872">
    <property type="entry name" value="AAA_34"/>
    <property type="match status" value="1"/>
</dbReference>
<keyword evidence="7" id="KW-1185">Reference proteome</keyword>
<evidence type="ECO:0000259" key="4">
    <source>
        <dbReference type="Pfam" id="PF13871"/>
    </source>
</evidence>
<feature type="region of interest" description="Disordered" evidence="3">
    <location>
        <begin position="91"/>
        <end position="125"/>
    </location>
</feature>
<comment type="similarity">
    <text evidence="1">Belongs to the SBNO family.</text>
</comment>
<feature type="domain" description="Strawberry notch helicase C" evidence="4">
    <location>
        <begin position="649"/>
        <end position="933"/>
    </location>
</feature>
<feature type="coiled-coil region" evidence="2">
    <location>
        <begin position="607"/>
        <end position="634"/>
    </location>
</feature>
<dbReference type="PANTHER" id="PTHR12706:SF30">
    <property type="entry name" value="PROTEIN STRAWBERRY NOTCH-RELATED"/>
    <property type="match status" value="1"/>
</dbReference>
<name>A0ABP0P8C0_9DINO</name>